<dbReference type="PANTHER" id="PTHR34319">
    <property type="entry name" value="MAJOR EXPORTED PROTEIN"/>
    <property type="match status" value="1"/>
</dbReference>
<dbReference type="SUPFAM" id="SSF141452">
    <property type="entry name" value="Hcp1-like"/>
    <property type="match status" value="1"/>
</dbReference>
<organism evidence="1 2">
    <name type="scientific">Erwinia tracheiphila</name>
    <dbReference type="NCBI Taxonomy" id="65700"/>
    <lineage>
        <taxon>Bacteria</taxon>
        <taxon>Pseudomonadati</taxon>
        <taxon>Pseudomonadota</taxon>
        <taxon>Gammaproteobacteria</taxon>
        <taxon>Enterobacterales</taxon>
        <taxon>Erwiniaceae</taxon>
        <taxon>Erwinia</taxon>
    </lineage>
</organism>
<reference evidence="1 2" key="1">
    <citation type="submission" date="2016-01" db="EMBL/GenBank/DDBJ databases">
        <authorList>
            <person name="Oliw E.H."/>
        </authorList>
    </citation>
    <scope>NUCLEOTIDE SEQUENCE [LARGE SCALE GENOMIC DNA]</scope>
    <source>
        <strain evidence="1 2">MDcuke</strain>
    </source>
</reference>
<evidence type="ECO:0000313" key="2">
    <source>
        <dbReference type="Proteomes" id="UP000264980"/>
    </source>
</evidence>
<dbReference type="Pfam" id="PF05638">
    <property type="entry name" value="T6SS_HCP"/>
    <property type="match status" value="1"/>
</dbReference>
<sequence length="159" mass="17876">MADLIYMKLTGTKQGLISASCGSIASIGTKYQVKHPDEILVYSVQHLLTRKQNINHHAVSITKPIDKSSPLLAKAIDSDEELSCEISFYRTSTSGGVEKYYSIVLEKAKLDSLHCDYPHSVDNNQSQPQEIIDISYGNIIWRHLIGATETYSLWIDRVY</sequence>
<protein>
    <submittedName>
        <fullName evidence="1">Hcp family type VI secretion system effector</fullName>
    </submittedName>
</protein>
<dbReference type="NCBIfam" id="TIGR03344">
    <property type="entry name" value="VI_effect_Hcp1"/>
    <property type="match status" value="1"/>
</dbReference>
<dbReference type="EMBL" id="CP013970">
    <property type="protein sequence ID" value="AXF75012.1"/>
    <property type="molecule type" value="Genomic_DNA"/>
</dbReference>
<dbReference type="AlphaFoldDB" id="A0A345CNJ5"/>
<proteinExistence type="predicted"/>
<dbReference type="PANTHER" id="PTHR34319:SF7">
    <property type="entry name" value="HNH ENDONUCLEASE DOMAIN-CONTAINING PROTEIN"/>
    <property type="match status" value="1"/>
</dbReference>
<gene>
    <name evidence="1" type="ORF">AV903_01020</name>
</gene>
<dbReference type="InterPro" id="IPR036624">
    <property type="entry name" value="Hcp1-lik_sf"/>
</dbReference>
<dbReference type="Gene3D" id="2.30.110.20">
    <property type="entry name" value="Hcp1-like"/>
    <property type="match status" value="1"/>
</dbReference>
<dbReference type="InterPro" id="IPR008514">
    <property type="entry name" value="T6SS_Hcp"/>
</dbReference>
<accession>A0A345CNJ5</accession>
<dbReference type="RefSeq" id="WP_233478966.1">
    <property type="nucleotide sequence ID" value="NZ_CP013970.1"/>
</dbReference>
<evidence type="ECO:0000313" key="1">
    <source>
        <dbReference type="EMBL" id="AXF75012.1"/>
    </source>
</evidence>
<dbReference type="Proteomes" id="UP000264980">
    <property type="component" value="Chromosome"/>
</dbReference>
<dbReference type="InterPro" id="IPR052947">
    <property type="entry name" value="T6SS_Hcp1_domain"/>
</dbReference>
<name>A0A345CNJ5_9GAMM</name>